<evidence type="ECO:0000313" key="3">
    <source>
        <dbReference type="Proteomes" id="UP001164776"/>
    </source>
</evidence>
<sequence>MRQRWAEHHGWRRRRLGRGGARGEGGNRGRRRPSPDPATMAGARPPHNAVAGEVEEEGGRRRRSPGPLPTPPVPRRLPAPSLPHRMPHAARRTAPGLSPPSPSHRNTHPAHAAPSAPRSPVPVPQTPCPSAPSCRSPAPTSHRATELQVRTTLHCCSLIDPPLQRVSPHCTDEFSCCSGSSFSSSSSSYSGASAKSCVFVSVQRGRPVNLLPVLSVIASLRIDPKGCSSFCIKSYGGLGISGCWPWCDDIPIINCSWCACIKQFSRLWKLKVLAKNGSPGSKEFLVQGHHQFCSMACQEKLSTAEEE</sequence>
<dbReference type="EMBL" id="MU629700">
    <property type="protein sequence ID" value="KAJ1255458.1"/>
    <property type="molecule type" value="Genomic_DNA"/>
</dbReference>
<feature type="compositionally biased region" description="Low complexity" evidence="1">
    <location>
        <begin position="131"/>
        <end position="141"/>
    </location>
</feature>
<name>A0A9W8CE57_9POAL</name>
<evidence type="ECO:0000313" key="2">
    <source>
        <dbReference type="EMBL" id="KAJ1255458.1"/>
    </source>
</evidence>
<proteinExistence type="predicted"/>
<feature type="region of interest" description="Disordered" evidence="1">
    <location>
        <begin position="1"/>
        <end position="143"/>
    </location>
</feature>
<gene>
    <name evidence="2" type="ORF">BS78_K216300</name>
</gene>
<evidence type="ECO:0000256" key="1">
    <source>
        <dbReference type="SAM" id="MobiDB-lite"/>
    </source>
</evidence>
<evidence type="ECO:0008006" key="4">
    <source>
        <dbReference type="Google" id="ProtNLM"/>
    </source>
</evidence>
<accession>A0A9W8CE57</accession>
<feature type="compositionally biased region" description="Pro residues" evidence="1">
    <location>
        <begin position="117"/>
        <end position="130"/>
    </location>
</feature>
<comment type="caution">
    <text evidence="2">The sequence shown here is derived from an EMBL/GenBank/DDBJ whole genome shotgun (WGS) entry which is preliminary data.</text>
</comment>
<keyword evidence="3" id="KW-1185">Reference proteome</keyword>
<feature type="compositionally biased region" description="Pro residues" evidence="1">
    <location>
        <begin position="66"/>
        <end position="81"/>
    </location>
</feature>
<reference evidence="2 3" key="1">
    <citation type="submission" date="2022-10" db="EMBL/GenBank/DDBJ databases">
        <title>WGS assembly of Paspalum vaginatum 540-79.</title>
        <authorList>
            <person name="Sun G."/>
            <person name="Wase N."/>
            <person name="Shu S."/>
            <person name="Jenkins J."/>
            <person name="Zhou B."/>
            <person name="Torres-Rodriguez J."/>
            <person name="Chen C."/>
            <person name="Sandor L."/>
            <person name="Plott C."/>
            <person name="Yoshinga Y."/>
            <person name="Daum C."/>
            <person name="Qi P."/>
            <person name="Barry K."/>
            <person name="Lipzen A."/>
            <person name="Berry L."/>
            <person name="Pedersen C."/>
            <person name="Gottilla T."/>
            <person name="Foltz A."/>
            <person name="Yu H."/>
            <person name="O'Malley R."/>
            <person name="Zhang C."/>
            <person name="Devos K."/>
            <person name="Sigmon B."/>
            <person name="Yu B."/>
            <person name="Obata T."/>
            <person name="Schmutz J."/>
            <person name="Schnable J."/>
        </authorList>
    </citation>
    <scope>NUCLEOTIDE SEQUENCE [LARGE SCALE GENOMIC DNA]</scope>
    <source>
        <strain evidence="3">cv. 540-79</strain>
    </source>
</reference>
<dbReference type="AlphaFoldDB" id="A0A9W8CE57"/>
<dbReference type="Proteomes" id="UP001164776">
    <property type="component" value="Unassembled WGS sequence"/>
</dbReference>
<protein>
    <recommendedName>
        <fullName evidence="4">FLZ-type domain-containing protein</fullName>
    </recommendedName>
</protein>
<organism evidence="2 3">
    <name type="scientific">Paspalum vaginatum</name>
    <name type="common">seashore paspalum</name>
    <dbReference type="NCBI Taxonomy" id="158149"/>
    <lineage>
        <taxon>Eukaryota</taxon>
        <taxon>Viridiplantae</taxon>
        <taxon>Streptophyta</taxon>
        <taxon>Embryophyta</taxon>
        <taxon>Tracheophyta</taxon>
        <taxon>Spermatophyta</taxon>
        <taxon>Magnoliopsida</taxon>
        <taxon>Liliopsida</taxon>
        <taxon>Poales</taxon>
        <taxon>Poaceae</taxon>
        <taxon>PACMAD clade</taxon>
        <taxon>Panicoideae</taxon>
        <taxon>Andropogonodae</taxon>
        <taxon>Paspaleae</taxon>
        <taxon>Paspalinae</taxon>
        <taxon>Paspalum</taxon>
    </lineage>
</organism>